<gene>
    <name evidence="2" type="ORF">PXEA_LOCUS7906</name>
</gene>
<reference evidence="2" key="1">
    <citation type="submission" date="2018-11" db="EMBL/GenBank/DDBJ databases">
        <authorList>
            <consortium name="Pathogen Informatics"/>
        </authorList>
    </citation>
    <scope>NUCLEOTIDE SEQUENCE</scope>
</reference>
<name>A0A448WL60_9PLAT</name>
<organism evidence="2 3">
    <name type="scientific">Protopolystoma xenopodis</name>
    <dbReference type="NCBI Taxonomy" id="117903"/>
    <lineage>
        <taxon>Eukaryota</taxon>
        <taxon>Metazoa</taxon>
        <taxon>Spiralia</taxon>
        <taxon>Lophotrochozoa</taxon>
        <taxon>Platyhelminthes</taxon>
        <taxon>Monogenea</taxon>
        <taxon>Polyopisthocotylea</taxon>
        <taxon>Polystomatidea</taxon>
        <taxon>Polystomatidae</taxon>
        <taxon>Protopolystoma</taxon>
    </lineage>
</organism>
<feature type="region of interest" description="Disordered" evidence="1">
    <location>
        <begin position="87"/>
        <end position="148"/>
    </location>
</feature>
<feature type="compositionally biased region" description="Low complexity" evidence="1">
    <location>
        <begin position="106"/>
        <end position="124"/>
    </location>
</feature>
<sequence length="321" mass="34927">MASKANRQLVKRINLWNSPKHTLTMNGSEPNNGIRSTDLYEQHRHNENLMRGQPIQLPADYSLQHQLAYHGAYGQLHLSDGLDVSQYPSYQSDLSSFPPEADEQQSHPQHQQIQNQQHHQQQPHQHQHHQLQPHQQQHQHQHQQHSSSVPGMMLVDTVMQLAYQSDEAAMSGLYDPSASQLFPGYTEVSLCPGLIPVETDTDTTNAVVTAVTTASANGAVAVSPCCQGNSGDATTTGATTFMGLVEQPDGTGKRSLPYLDETGSGLDHLSGSQDHLSLVGFAPGYLTYQQPFSTGDQPQPHYAGHHGSGMGLLGVEASHGG</sequence>
<keyword evidence="3" id="KW-1185">Reference proteome</keyword>
<evidence type="ECO:0000313" key="3">
    <source>
        <dbReference type="Proteomes" id="UP000784294"/>
    </source>
</evidence>
<feature type="region of interest" description="Disordered" evidence="1">
    <location>
        <begin position="293"/>
        <end position="321"/>
    </location>
</feature>
<dbReference type="EMBL" id="CAAALY010021244">
    <property type="protein sequence ID" value="VEL14466.1"/>
    <property type="molecule type" value="Genomic_DNA"/>
</dbReference>
<evidence type="ECO:0000256" key="1">
    <source>
        <dbReference type="SAM" id="MobiDB-lite"/>
    </source>
</evidence>
<proteinExistence type="predicted"/>
<protein>
    <submittedName>
        <fullName evidence="2">Uncharacterized protein</fullName>
    </submittedName>
</protein>
<comment type="caution">
    <text evidence="2">The sequence shown here is derived from an EMBL/GenBank/DDBJ whole genome shotgun (WGS) entry which is preliminary data.</text>
</comment>
<feature type="compositionally biased region" description="Basic residues" evidence="1">
    <location>
        <begin position="125"/>
        <end position="143"/>
    </location>
</feature>
<feature type="non-terminal residue" evidence="2">
    <location>
        <position position="1"/>
    </location>
</feature>
<evidence type="ECO:0000313" key="2">
    <source>
        <dbReference type="EMBL" id="VEL14466.1"/>
    </source>
</evidence>
<dbReference type="AlphaFoldDB" id="A0A448WL60"/>
<dbReference type="Proteomes" id="UP000784294">
    <property type="component" value="Unassembled WGS sequence"/>
</dbReference>
<accession>A0A448WL60</accession>